<sequence length="100" mass="11363">MFGFLCQQSRLRYVAISGTAHLGFLENLNIIQSIKLFSSKARTTKNEIEQQEEFFTVSYLINLRGLRRGMIGPRGEIFSAEDADSAESEVPQKLVYLSWA</sequence>
<evidence type="ECO:0000313" key="2">
    <source>
        <dbReference type="Proteomes" id="UP000593564"/>
    </source>
</evidence>
<organism evidence="1 2">
    <name type="scientific">Camellia sinensis</name>
    <name type="common">Tea plant</name>
    <name type="synonym">Thea sinensis</name>
    <dbReference type="NCBI Taxonomy" id="4442"/>
    <lineage>
        <taxon>Eukaryota</taxon>
        <taxon>Viridiplantae</taxon>
        <taxon>Streptophyta</taxon>
        <taxon>Embryophyta</taxon>
        <taxon>Tracheophyta</taxon>
        <taxon>Spermatophyta</taxon>
        <taxon>Magnoliopsida</taxon>
        <taxon>eudicotyledons</taxon>
        <taxon>Gunneridae</taxon>
        <taxon>Pentapetalae</taxon>
        <taxon>asterids</taxon>
        <taxon>Ericales</taxon>
        <taxon>Theaceae</taxon>
        <taxon>Camellia</taxon>
    </lineage>
</organism>
<comment type="caution">
    <text evidence="1">The sequence shown here is derived from an EMBL/GenBank/DDBJ whole genome shotgun (WGS) entry which is preliminary data.</text>
</comment>
<dbReference type="Proteomes" id="UP000593564">
    <property type="component" value="Unassembled WGS sequence"/>
</dbReference>
<evidence type="ECO:0000313" key="1">
    <source>
        <dbReference type="EMBL" id="KAF5931339.1"/>
    </source>
</evidence>
<name>A0A7J7FSU0_CAMSI</name>
<reference evidence="1 2" key="2">
    <citation type="submission" date="2020-07" db="EMBL/GenBank/DDBJ databases">
        <title>Genome assembly of wild tea tree DASZ reveals pedigree and selection history of tea varieties.</title>
        <authorList>
            <person name="Zhang W."/>
        </authorList>
    </citation>
    <scope>NUCLEOTIDE SEQUENCE [LARGE SCALE GENOMIC DNA]</scope>
    <source>
        <strain evidence="2">cv. G240</strain>
        <tissue evidence="1">Leaf</tissue>
    </source>
</reference>
<dbReference type="AlphaFoldDB" id="A0A7J7FSU0"/>
<keyword evidence="2" id="KW-1185">Reference proteome</keyword>
<gene>
    <name evidence="1" type="ORF">HYC85_032212</name>
</gene>
<accession>A0A7J7FSU0</accession>
<proteinExistence type="predicted"/>
<reference evidence="2" key="1">
    <citation type="journal article" date="2020" name="Nat. Commun.">
        <title>Genome assembly of wild tea tree DASZ reveals pedigree and selection history of tea varieties.</title>
        <authorList>
            <person name="Zhang W."/>
            <person name="Zhang Y."/>
            <person name="Qiu H."/>
            <person name="Guo Y."/>
            <person name="Wan H."/>
            <person name="Zhang X."/>
            <person name="Scossa F."/>
            <person name="Alseekh S."/>
            <person name="Zhang Q."/>
            <person name="Wang P."/>
            <person name="Xu L."/>
            <person name="Schmidt M.H."/>
            <person name="Jia X."/>
            <person name="Li D."/>
            <person name="Zhu A."/>
            <person name="Guo F."/>
            <person name="Chen W."/>
            <person name="Ni D."/>
            <person name="Usadel B."/>
            <person name="Fernie A.R."/>
            <person name="Wen W."/>
        </authorList>
    </citation>
    <scope>NUCLEOTIDE SEQUENCE [LARGE SCALE GENOMIC DNA]</scope>
    <source>
        <strain evidence="2">cv. G240</strain>
    </source>
</reference>
<dbReference type="EMBL" id="JACBKZ010000015">
    <property type="protein sequence ID" value="KAF5931339.1"/>
    <property type="molecule type" value="Genomic_DNA"/>
</dbReference>
<protein>
    <submittedName>
        <fullName evidence="1">Uncharacterized protein</fullName>
    </submittedName>
</protein>